<sequence length="41" mass="4858">MLSVIWVQEKGPSPYQIILLYHIYLELKGLLSVKKRKICQK</sequence>
<dbReference type="Proteomes" id="UP000076519">
    <property type="component" value="Unassembled WGS sequence"/>
</dbReference>
<dbReference type="PATRIC" id="fig|1359.32.peg.425"/>
<proteinExistence type="predicted"/>
<organism evidence="1 2">
    <name type="scientific">Lactococcus lactis subsp. cremoris</name>
    <name type="common">Streptococcus cremoris</name>
    <dbReference type="NCBI Taxonomy" id="1359"/>
    <lineage>
        <taxon>Bacteria</taxon>
        <taxon>Bacillati</taxon>
        <taxon>Bacillota</taxon>
        <taxon>Bacilli</taxon>
        <taxon>Lactobacillales</taxon>
        <taxon>Streptococcaceae</taxon>
        <taxon>Lactococcus</taxon>
    </lineage>
</organism>
<comment type="caution">
    <text evidence="1">The sequence shown here is derived from an EMBL/GenBank/DDBJ whole genome shotgun (WGS) entry which is preliminary data.</text>
</comment>
<dbReference type="EMBL" id="LIYF01000006">
    <property type="protein sequence ID" value="KZK08214.1"/>
    <property type="molecule type" value="Genomic_DNA"/>
</dbReference>
<protein>
    <submittedName>
        <fullName evidence="1">Uncharacterized protein</fullName>
    </submittedName>
</protein>
<reference evidence="1 2" key="1">
    <citation type="submission" date="2015-08" db="EMBL/GenBank/DDBJ databases">
        <title>Draft Genome Sequences of 11 Lactococcus lactis subspecies cremoris strains.</title>
        <authorList>
            <person name="Wels M."/>
            <person name="Backus L."/>
            <person name="Boekhorst J."/>
            <person name="Dijkstra A."/>
            <person name="Beerthuizen M."/>
            <person name="Siezen R."/>
            <person name="Bachmann H."/>
            <person name="Van Hijum S."/>
        </authorList>
    </citation>
    <scope>NUCLEOTIDE SEQUENCE [LARGE SCALE GENOMIC DNA]</scope>
    <source>
        <strain evidence="1 2">KW10</strain>
    </source>
</reference>
<evidence type="ECO:0000313" key="2">
    <source>
        <dbReference type="Proteomes" id="UP000076519"/>
    </source>
</evidence>
<gene>
    <name evidence="1" type="ORF">AB996_0511</name>
</gene>
<evidence type="ECO:0000313" key="1">
    <source>
        <dbReference type="EMBL" id="KZK08214.1"/>
    </source>
</evidence>
<name>A0A166KCR9_LACLC</name>
<accession>A0A166KCR9</accession>
<dbReference type="AlphaFoldDB" id="A0A166KCR9"/>